<gene>
    <name evidence="2" type="ORF">BECKUNK1418G_GA0071005_107711</name>
</gene>
<organism evidence="2">
    <name type="scientific">Candidatus Kentrum sp. UNK</name>
    <dbReference type="NCBI Taxonomy" id="2126344"/>
    <lineage>
        <taxon>Bacteria</taxon>
        <taxon>Pseudomonadati</taxon>
        <taxon>Pseudomonadota</taxon>
        <taxon>Gammaproteobacteria</taxon>
        <taxon>Candidatus Kentrum</taxon>
    </lineage>
</organism>
<dbReference type="InterPro" id="IPR054339">
    <property type="entry name" value="GMT_wHTH"/>
</dbReference>
<protein>
    <submittedName>
        <fullName evidence="2">Three-Cys-motif partner protein</fullName>
    </submittedName>
</protein>
<dbReference type="AlphaFoldDB" id="A0A451AJ50"/>
<reference evidence="2" key="1">
    <citation type="submission" date="2019-02" db="EMBL/GenBank/DDBJ databases">
        <authorList>
            <person name="Gruber-Vodicka R. H."/>
            <person name="Seah K. B. B."/>
        </authorList>
    </citation>
    <scope>NUCLEOTIDE SEQUENCE</scope>
    <source>
        <strain evidence="2">BECK_BY8</strain>
    </source>
</reference>
<proteinExistence type="predicted"/>
<dbReference type="EMBL" id="CAADFZ010000077">
    <property type="protein sequence ID" value="VFK66046.1"/>
    <property type="molecule type" value="Genomic_DNA"/>
</dbReference>
<dbReference type="NCBIfam" id="TIGR04474">
    <property type="entry name" value="tcm_partner"/>
    <property type="match status" value="1"/>
</dbReference>
<accession>A0A451AJ50</accession>
<dbReference type="InterPro" id="IPR031009">
    <property type="entry name" value="Tcm_partner"/>
</dbReference>
<dbReference type="Pfam" id="PF22560">
    <property type="entry name" value="GMT-wHTH"/>
    <property type="match status" value="1"/>
</dbReference>
<evidence type="ECO:0000259" key="1">
    <source>
        <dbReference type="Pfam" id="PF22560"/>
    </source>
</evidence>
<sequence>MRPVSTRTSFCSRANSRNGKVIQHIEEHGQNRRCLFFLDQYGYKDIPFNDIRMIFSRLPRAEIILTFSTDAAINYISTLDDDPRWRKPFESLGLPKERIDKMQEEKQENKDWRQLIQFGLHQDICLQSGAKFYTPFFIASEKSNRSYWLVHLSNHEKARDVMTELHWGLKNYFSHYGGPGLWMFGYDPMKDTGITGQHELFGETEYSFDEAAKERTQHAIIEQLPKLIYEFPDGIRYLELYRRVANTTPATSEHIKEIAALLLEAKELEARGPNNEHRRSRIEKNDILRYPRQTTLFGNFGLSDIIRSRDGKKICRRNYSFLKR</sequence>
<feature type="domain" description="GMT-like wHTH" evidence="1">
    <location>
        <begin position="185"/>
        <end position="274"/>
    </location>
</feature>
<name>A0A451AJ50_9GAMM</name>
<evidence type="ECO:0000313" key="2">
    <source>
        <dbReference type="EMBL" id="VFK66046.1"/>
    </source>
</evidence>